<comment type="function">
    <text evidence="1">Catalyzes an amino-pyrimidine hydrolysis reaction at the C5' of the pyrimidine moiety of thiamine compounds, a reaction that is part of a thiamine salvage pathway.</text>
</comment>
<evidence type="ECO:0000313" key="3">
    <source>
        <dbReference type="EMBL" id="NOU61411.1"/>
    </source>
</evidence>
<dbReference type="Pfam" id="PF03070">
    <property type="entry name" value="TENA_THI-4"/>
    <property type="match status" value="1"/>
</dbReference>
<dbReference type="InterPro" id="IPR050967">
    <property type="entry name" value="Thiamine_Salvage_TenA"/>
</dbReference>
<comment type="catalytic activity">
    <reaction evidence="1">
        <text>4-amino-5-aminomethyl-2-methylpyrimidine + H2O = 4-amino-5-hydroxymethyl-2-methylpyrimidine + NH4(+)</text>
        <dbReference type="Rhea" id="RHEA:31799"/>
        <dbReference type="ChEBI" id="CHEBI:15377"/>
        <dbReference type="ChEBI" id="CHEBI:16892"/>
        <dbReference type="ChEBI" id="CHEBI:28938"/>
        <dbReference type="ChEBI" id="CHEBI:63416"/>
        <dbReference type="EC" id="3.5.99.2"/>
    </reaction>
</comment>
<comment type="pathway">
    <text evidence="1">Cofactor biosynthesis; thiamine diphosphate biosynthesis.</text>
</comment>
<evidence type="ECO:0000313" key="4">
    <source>
        <dbReference type="Proteomes" id="UP000732105"/>
    </source>
</evidence>
<dbReference type="PANTHER" id="PTHR43198:SF2">
    <property type="entry name" value="SI:CH1073-67J19.1-RELATED"/>
    <property type="match status" value="1"/>
</dbReference>
<dbReference type="CDD" id="cd19365">
    <property type="entry name" value="TenA_C-like"/>
    <property type="match status" value="1"/>
</dbReference>
<evidence type="ECO:0000259" key="2">
    <source>
        <dbReference type="Pfam" id="PF03070"/>
    </source>
</evidence>
<dbReference type="InterPro" id="IPR027574">
    <property type="entry name" value="Thiaminase_II"/>
</dbReference>
<sequence length="215" mass="24735">MKWSVEAWRRIEGIYTQILEHPFINDLMSGELEREKFNFYLQQDSLYLAEFGKVLAGIAGKLEDSEHRKAFLDFASDTVSVEQAVHQFYLSDQKKKTTASPSCLLYTSFIHKQLAAASVLEAAAAVLPCFWIYKKVGDYILANQSKEDNPYQNWIDTYGGEEFAQAVEKAISICDKLAVQASIEKRKKMWDAFVKASKMEWIFWDSAYKKEGWPV</sequence>
<accession>A0ABX1WZS2</accession>
<dbReference type="NCBIfam" id="TIGR04306">
    <property type="entry name" value="salvage_TenA"/>
    <property type="match status" value="1"/>
</dbReference>
<keyword evidence="1" id="KW-0378">Hydrolase</keyword>
<dbReference type="PANTHER" id="PTHR43198">
    <property type="entry name" value="BIFUNCTIONAL TH2 PROTEIN"/>
    <property type="match status" value="1"/>
</dbReference>
<dbReference type="InterPro" id="IPR004305">
    <property type="entry name" value="Thiaminase-2/PQQC"/>
</dbReference>
<comment type="catalytic activity">
    <reaction evidence="1">
        <text>thiamine + H2O = 5-(2-hydroxyethyl)-4-methylthiazole + 4-amino-5-hydroxymethyl-2-methylpyrimidine + H(+)</text>
        <dbReference type="Rhea" id="RHEA:17509"/>
        <dbReference type="ChEBI" id="CHEBI:15377"/>
        <dbReference type="ChEBI" id="CHEBI:15378"/>
        <dbReference type="ChEBI" id="CHEBI:16892"/>
        <dbReference type="ChEBI" id="CHEBI:17957"/>
        <dbReference type="ChEBI" id="CHEBI:18385"/>
        <dbReference type="EC" id="3.5.99.2"/>
    </reaction>
</comment>
<evidence type="ECO:0000256" key="1">
    <source>
        <dbReference type="RuleBase" id="RU363093"/>
    </source>
</evidence>
<dbReference type="InterPro" id="IPR016084">
    <property type="entry name" value="Haem_Oase-like_multi-hlx"/>
</dbReference>
<dbReference type="EMBL" id="RZNH01000033">
    <property type="protein sequence ID" value="NOU61411.1"/>
    <property type="molecule type" value="Genomic_DNA"/>
</dbReference>
<comment type="caution">
    <text evidence="3">The sequence shown here is derived from an EMBL/GenBank/DDBJ whole genome shotgun (WGS) entry which is preliminary data.</text>
</comment>
<dbReference type="EC" id="3.5.99.2" evidence="1"/>
<name>A0ABX1WZS2_9BACT</name>
<feature type="domain" description="Thiaminase-2/PQQC" evidence="2">
    <location>
        <begin position="8"/>
        <end position="209"/>
    </location>
</feature>
<gene>
    <name evidence="3" type="primary">tenA</name>
    <name evidence="3" type="ORF">ELS83_16505</name>
</gene>
<protein>
    <recommendedName>
        <fullName evidence="1">Aminopyrimidine aminohydrolase</fullName>
        <ecNumber evidence="1">3.5.99.2</ecNumber>
    </recommendedName>
</protein>
<comment type="similarity">
    <text evidence="1">Belongs to the TenA family.</text>
</comment>
<reference evidence="3 4" key="1">
    <citation type="submission" date="2018-12" db="EMBL/GenBank/DDBJ databases">
        <title>Marinifilum JC070 sp. nov., a marine bacterium isolated from Yongle Blue Hole in the South China Sea.</title>
        <authorList>
            <person name="Fu T."/>
        </authorList>
    </citation>
    <scope>NUCLEOTIDE SEQUENCE [LARGE SCALE GENOMIC DNA]</scope>
    <source>
        <strain evidence="3 4">JC070</strain>
    </source>
</reference>
<proteinExistence type="inferred from homology"/>
<keyword evidence="1" id="KW-0784">Thiamine biosynthesis</keyword>
<dbReference type="Gene3D" id="1.20.910.10">
    <property type="entry name" value="Heme oxygenase-like"/>
    <property type="match status" value="1"/>
</dbReference>
<dbReference type="Proteomes" id="UP000732105">
    <property type="component" value="Unassembled WGS sequence"/>
</dbReference>
<keyword evidence="4" id="KW-1185">Reference proteome</keyword>
<organism evidence="3 4">
    <name type="scientific">Marinifilum caeruleilacunae</name>
    <dbReference type="NCBI Taxonomy" id="2499076"/>
    <lineage>
        <taxon>Bacteria</taxon>
        <taxon>Pseudomonadati</taxon>
        <taxon>Bacteroidota</taxon>
        <taxon>Bacteroidia</taxon>
        <taxon>Marinilabiliales</taxon>
        <taxon>Marinifilaceae</taxon>
    </lineage>
</organism>
<dbReference type="RefSeq" id="WP_171596675.1">
    <property type="nucleotide sequence ID" value="NZ_RZNH01000033.1"/>
</dbReference>
<dbReference type="SUPFAM" id="SSF48613">
    <property type="entry name" value="Heme oxygenase-like"/>
    <property type="match status" value="1"/>
</dbReference>